<sequence>MGPEDSGEDGDVVSPHARPGLLSAPRDLDPVSREWVEVLASRGPAYEQACARLHGNLLRIAFKELERRRSQHGILGPELDDLAHQAADDALLAITRKVGQFRGESRFTTWAYKFVIFEVSTKIGRHFWHTHGVALDTEDWERLPDQLAVGPAEASQARELAAALRAGVDAVLTAHQRRVFAALVLDGVPLEALAAELGTNRNALYKTMFDARRKLRTYLEANGYLDDNTQRQS</sequence>
<protein>
    <submittedName>
        <fullName evidence="2">RNA polymerase sigma-70 factor (ECF subfamily)</fullName>
    </submittedName>
</protein>
<comment type="caution">
    <text evidence="2">The sequence shown here is derived from an EMBL/GenBank/DDBJ whole genome shotgun (WGS) entry which is preliminary data.</text>
</comment>
<dbReference type="SUPFAM" id="SSF88659">
    <property type="entry name" value="Sigma3 and sigma4 domains of RNA polymerase sigma factors"/>
    <property type="match status" value="1"/>
</dbReference>
<dbReference type="AlphaFoldDB" id="A0A927MWP8"/>
<dbReference type="RefSeq" id="WP_192749132.1">
    <property type="nucleotide sequence ID" value="NZ_BAABJL010000043.1"/>
</dbReference>
<dbReference type="Gene3D" id="1.10.10.10">
    <property type="entry name" value="Winged helix-like DNA-binding domain superfamily/Winged helix DNA-binding domain"/>
    <property type="match status" value="1"/>
</dbReference>
<organism evidence="2 3">
    <name type="scientific">Actinopolymorpha pittospori</name>
    <dbReference type="NCBI Taxonomy" id="648752"/>
    <lineage>
        <taxon>Bacteria</taxon>
        <taxon>Bacillati</taxon>
        <taxon>Actinomycetota</taxon>
        <taxon>Actinomycetes</taxon>
        <taxon>Propionibacteriales</taxon>
        <taxon>Actinopolymorphaceae</taxon>
        <taxon>Actinopolymorpha</taxon>
    </lineage>
</organism>
<proteinExistence type="predicted"/>
<accession>A0A927MWP8</accession>
<dbReference type="EMBL" id="JADBEM010000001">
    <property type="protein sequence ID" value="MBE1604630.1"/>
    <property type="molecule type" value="Genomic_DNA"/>
</dbReference>
<dbReference type="InterPro" id="IPR013324">
    <property type="entry name" value="RNA_pol_sigma_r3/r4-like"/>
</dbReference>
<dbReference type="GO" id="GO:0003700">
    <property type="term" value="F:DNA-binding transcription factor activity"/>
    <property type="evidence" value="ECO:0007669"/>
    <property type="project" value="InterPro"/>
</dbReference>
<dbReference type="Proteomes" id="UP000638648">
    <property type="component" value="Unassembled WGS sequence"/>
</dbReference>
<dbReference type="NCBIfam" id="TIGR02937">
    <property type="entry name" value="sigma70-ECF"/>
    <property type="match status" value="1"/>
</dbReference>
<evidence type="ECO:0000256" key="1">
    <source>
        <dbReference type="SAM" id="MobiDB-lite"/>
    </source>
</evidence>
<gene>
    <name evidence="2" type="ORF">HEB94_001478</name>
</gene>
<dbReference type="InterPro" id="IPR036388">
    <property type="entry name" value="WH-like_DNA-bd_sf"/>
</dbReference>
<feature type="compositionally biased region" description="Acidic residues" evidence="1">
    <location>
        <begin position="1"/>
        <end position="11"/>
    </location>
</feature>
<evidence type="ECO:0000313" key="3">
    <source>
        <dbReference type="Proteomes" id="UP000638648"/>
    </source>
</evidence>
<keyword evidence="3" id="KW-1185">Reference proteome</keyword>
<feature type="region of interest" description="Disordered" evidence="1">
    <location>
        <begin position="1"/>
        <end position="25"/>
    </location>
</feature>
<dbReference type="GO" id="GO:0006352">
    <property type="term" value="P:DNA-templated transcription initiation"/>
    <property type="evidence" value="ECO:0007669"/>
    <property type="project" value="InterPro"/>
</dbReference>
<name>A0A927MWP8_9ACTN</name>
<reference evidence="2" key="1">
    <citation type="submission" date="2020-10" db="EMBL/GenBank/DDBJ databases">
        <title>Sequencing the genomes of 1000 actinobacteria strains.</title>
        <authorList>
            <person name="Klenk H.-P."/>
        </authorList>
    </citation>
    <scope>NUCLEOTIDE SEQUENCE</scope>
    <source>
        <strain evidence="2">DSM 45354</strain>
    </source>
</reference>
<evidence type="ECO:0000313" key="2">
    <source>
        <dbReference type="EMBL" id="MBE1604630.1"/>
    </source>
</evidence>
<dbReference type="InterPro" id="IPR014284">
    <property type="entry name" value="RNA_pol_sigma-70_dom"/>
</dbReference>